<evidence type="ECO:0000313" key="1">
    <source>
        <dbReference type="EMBL" id="JAE32839.1"/>
    </source>
</evidence>
<dbReference type="AlphaFoldDB" id="A0A0A9HAJ7"/>
<proteinExistence type="predicted"/>
<reference evidence="1" key="2">
    <citation type="journal article" date="2015" name="Data Brief">
        <title>Shoot transcriptome of the giant reed, Arundo donax.</title>
        <authorList>
            <person name="Barrero R.A."/>
            <person name="Guerrero F.D."/>
            <person name="Moolhuijzen P."/>
            <person name="Goolsby J.A."/>
            <person name="Tidwell J."/>
            <person name="Bellgard S.E."/>
            <person name="Bellgard M.I."/>
        </authorList>
    </citation>
    <scope>NUCLEOTIDE SEQUENCE</scope>
    <source>
        <tissue evidence="1">Shoot tissue taken approximately 20 cm above the soil surface</tissue>
    </source>
</reference>
<dbReference type="EMBL" id="GBRH01165057">
    <property type="protein sequence ID" value="JAE32839.1"/>
    <property type="molecule type" value="Transcribed_RNA"/>
</dbReference>
<accession>A0A0A9HAJ7</accession>
<protein>
    <submittedName>
        <fullName evidence="1">Uncharacterized protein</fullName>
    </submittedName>
</protein>
<reference evidence="1" key="1">
    <citation type="submission" date="2014-09" db="EMBL/GenBank/DDBJ databases">
        <authorList>
            <person name="Magalhaes I.L.F."/>
            <person name="Oliveira U."/>
            <person name="Santos F.R."/>
            <person name="Vidigal T.H.D.A."/>
            <person name="Brescovit A.D."/>
            <person name="Santos A.J."/>
        </authorList>
    </citation>
    <scope>NUCLEOTIDE SEQUENCE</scope>
    <source>
        <tissue evidence="1">Shoot tissue taken approximately 20 cm above the soil surface</tissue>
    </source>
</reference>
<sequence>MEILSYKNDGIKLEYAIHKQYEYKN</sequence>
<name>A0A0A9HAJ7_ARUDO</name>
<organism evidence="1">
    <name type="scientific">Arundo donax</name>
    <name type="common">Giant reed</name>
    <name type="synonym">Donax arundinaceus</name>
    <dbReference type="NCBI Taxonomy" id="35708"/>
    <lineage>
        <taxon>Eukaryota</taxon>
        <taxon>Viridiplantae</taxon>
        <taxon>Streptophyta</taxon>
        <taxon>Embryophyta</taxon>
        <taxon>Tracheophyta</taxon>
        <taxon>Spermatophyta</taxon>
        <taxon>Magnoliopsida</taxon>
        <taxon>Liliopsida</taxon>
        <taxon>Poales</taxon>
        <taxon>Poaceae</taxon>
        <taxon>PACMAD clade</taxon>
        <taxon>Arundinoideae</taxon>
        <taxon>Arundineae</taxon>
        <taxon>Arundo</taxon>
    </lineage>
</organism>